<protein>
    <recommendedName>
        <fullName evidence="3">histidine kinase</fullName>
        <ecNumber evidence="3">2.7.13.3</ecNumber>
    </recommendedName>
</protein>
<dbReference type="InterPro" id="IPR003594">
    <property type="entry name" value="HATPase_dom"/>
</dbReference>
<evidence type="ECO:0000256" key="12">
    <source>
        <dbReference type="ARBA" id="ARBA00023012"/>
    </source>
</evidence>
<dbReference type="CDD" id="cd00082">
    <property type="entry name" value="HisKA"/>
    <property type="match status" value="1"/>
</dbReference>
<feature type="transmembrane region" description="Helical" evidence="15">
    <location>
        <begin position="6"/>
        <end position="25"/>
    </location>
</feature>
<evidence type="ECO:0000256" key="15">
    <source>
        <dbReference type="SAM" id="Phobius"/>
    </source>
</evidence>
<dbReference type="Pfam" id="PF02518">
    <property type="entry name" value="HATPase_c"/>
    <property type="match status" value="1"/>
</dbReference>
<dbReference type="InterPro" id="IPR033479">
    <property type="entry name" value="dCache_1"/>
</dbReference>
<feature type="coiled-coil region" evidence="14">
    <location>
        <begin position="301"/>
        <end position="352"/>
    </location>
</feature>
<dbReference type="SUPFAM" id="SSF55874">
    <property type="entry name" value="ATPase domain of HSP90 chaperone/DNA topoisomerase II/histidine kinase"/>
    <property type="match status" value="1"/>
</dbReference>
<reference evidence="17 18" key="1">
    <citation type="submission" date="2018-03" db="EMBL/GenBank/DDBJ databases">
        <authorList>
            <person name="Keele B.F."/>
        </authorList>
    </citation>
    <scope>NUCLEOTIDE SEQUENCE [LARGE SCALE GENOMIC DNA]</scope>
    <source>
        <strain evidence="17 18">CECT 8811</strain>
    </source>
</reference>
<dbReference type="PIRSF" id="PIRSF036431">
    <property type="entry name" value="STHK_DctB"/>
    <property type="match status" value="1"/>
</dbReference>
<dbReference type="GO" id="GO:0000155">
    <property type="term" value="F:phosphorelay sensor kinase activity"/>
    <property type="evidence" value="ECO:0007669"/>
    <property type="project" value="InterPro"/>
</dbReference>
<keyword evidence="6 17" id="KW-0808">Transferase</keyword>
<keyword evidence="4" id="KW-1003">Cell membrane</keyword>
<dbReference type="EC" id="2.7.13.3" evidence="3"/>
<evidence type="ECO:0000256" key="13">
    <source>
        <dbReference type="ARBA" id="ARBA00023136"/>
    </source>
</evidence>
<dbReference type="InterPro" id="IPR036890">
    <property type="entry name" value="HATPase_C_sf"/>
</dbReference>
<dbReference type="SMART" id="SM00387">
    <property type="entry name" value="HATPase_c"/>
    <property type="match status" value="1"/>
</dbReference>
<dbReference type="OrthoDB" id="7568856at2"/>
<dbReference type="InterPro" id="IPR003661">
    <property type="entry name" value="HisK_dim/P_dom"/>
</dbReference>
<comment type="subcellular location">
    <subcellularLocation>
        <location evidence="2">Cell membrane</location>
        <topology evidence="2">Multi-pass membrane protein</topology>
    </subcellularLocation>
</comment>
<accession>A0A2R8ALH4</accession>
<dbReference type="PANTHER" id="PTHR43065:SF46">
    <property type="entry name" value="C4-DICARBOXYLATE TRANSPORT SENSOR PROTEIN DCTB"/>
    <property type="match status" value="1"/>
</dbReference>
<dbReference type="FunFam" id="3.30.450.20:FF:000127">
    <property type="entry name" value="C4-dicarboxylate transport sensor protein"/>
    <property type="match status" value="1"/>
</dbReference>
<dbReference type="Gene3D" id="3.30.450.20">
    <property type="entry name" value="PAS domain"/>
    <property type="match status" value="2"/>
</dbReference>
<dbReference type="InterPro" id="IPR029151">
    <property type="entry name" value="Sensor-like_sf"/>
</dbReference>
<evidence type="ECO:0000256" key="8">
    <source>
        <dbReference type="ARBA" id="ARBA00022741"/>
    </source>
</evidence>
<keyword evidence="11 15" id="KW-1133">Transmembrane helix</keyword>
<dbReference type="Gene3D" id="1.10.287.130">
    <property type="match status" value="1"/>
</dbReference>
<dbReference type="InterPro" id="IPR017055">
    <property type="entry name" value="Sig_transdc_His_kinase_DctB"/>
</dbReference>
<dbReference type="InterPro" id="IPR005467">
    <property type="entry name" value="His_kinase_dom"/>
</dbReference>
<evidence type="ECO:0000259" key="16">
    <source>
        <dbReference type="PROSITE" id="PS50109"/>
    </source>
</evidence>
<dbReference type="GO" id="GO:0005524">
    <property type="term" value="F:ATP binding"/>
    <property type="evidence" value="ECO:0007669"/>
    <property type="project" value="UniProtKB-KW"/>
</dbReference>
<evidence type="ECO:0000256" key="2">
    <source>
        <dbReference type="ARBA" id="ARBA00004651"/>
    </source>
</evidence>
<keyword evidence="10" id="KW-0067">ATP-binding</keyword>
<comment type="catalytic activity">
    <reaction evidence="1">
        <text>ATP + protein L-histidine = ADP + protein N-phospho-L-histidine.</text>
        <dbReference type="EC" id="2.7.13.3"/>
    </reaction>
</comment>
<keyword evidence="14" id="KW-0175">Coiled coil</keyword>
<evidence type="ECO:0000313" key="17">
    <source>
        <dbReference type="EMBL" id="SPF76850.1"/>
    </source>
</evidence>
<keyword evidence="18" id="KW-1185">Reference proteome</keyword>
<sequence>MRLRSLIIPIIATVAVALILFRMSYGYFQSEELTKATGRLSLYQSSVSGELERFSHLTYVLARDPFVIETAKGGTTDQLNSRIKDFAARAGLDAIYLIDPDGLTIAASNYQDPSSFVGQNYAFRPYFQDALSGVQGRFYAIGATTGLPGYFIADAVHDPSGQLLGVLAIKINLTGLEANWIGSGERVFLANKDGVVLLASDPSWRYRILSRLPAERRQEIVDARQFSGQDLALLNWSVLADQRARIGGSEHLHLVADDLPHGWQLHFFASDDQARTRAWLVTAIAVILAAVAFILFQIQRARRVDAELRRSEREEAELRQANERLATEVTERLTAERRLKRTQNELESASRLAALGRLAASVTHELGQPIAAMRNHIVAAEIGAGGGSKLTTDIGGLVDRMEGITRQLKFFASSEAEAFKELDLRDAIRMSLELVAPNIQQIGAEVQLDLPAHPVPIRGIRLRVEQVMTNLLRNALDASEDRDAPKLIVRAGVDSPDAWVEIEDNGHGIGSATLEDLKEPFVTTRESGRGMGLGLAISASIVKDHDGEMTARNVDPEGAVFRVTFPHTPLEEDHV</sequence>
<proteinExistence type="predicted"/>
<feature type="domain" description="Histidine kinase" evidence="16">
    <location>
        <begin position="361"/>
        <end position="569"/>
    </location>
</feature>
<keyword evidence="12" id="KW-0902">Two-component regulatory system</keyword>
<evidence type="ECO:0000256" key="5">
    <source>
        <dbReference type="ARBA" id="ARBA00022553"/>
    </source>
</evidence>
<evidence type="ECO:0000256" key="14">
    <source>
        <dbReference type="SAM" id="Coils"/>
    </source>
</evidence>
<dbReference type="EMBL" id="OMOI01000001">
    <property type="protein sequence ID" value="SPF76850.1"/>
    <property type="molecule type" value="Genomic_DNA"/>
</dbReference>
<feature type="transmembrane region" description="Helical" evidence="15">
    <location>
        <begin position="278"/>
        <end position="298"/>
    </location>
</feature>
<dbReference type="Gene3D" id="3.30.565.10">
    <property type="entry name" value="Histidine kinase-like ATPase, C-terminal domain"/>
    <property type="match status" value="1"/>
</dbReference>
<name>A0A2R8ALH4_9RHOB</name>
<dbReference type="PRINTS" id="PR00344">
    <property type="entry name" value="BCTRLSENSOR"/>
</dbReference>
<keyword evidence="13 15" id="KW-0472">Membrane</keyword>
<evidence type="ECO:0000256" key="10">
    <source>
        <dbReference type="ARBA" id="ARBA00022840"/>
    </source>
</evidence>
<gene>
    <name evidence="17" type="primary">dctB_3</name>
    <name evidence="17" type="ORF">ALP8811_01866</name>
</gene>
<dbReference type="Proteomes" id="UP000244911">
    <property type="component" value="Unassembled WGS sequence"/>
</dbReference>
<dbReference type="PANTHER" id="PTHR43065">
    <property type="entry name" value="SENSOR HISTIDINE KINASE"/>
    <property type="match status" value="1"/>
</dbReference>
<keyword evidence="8" id="KW-0547">Nucleotide-binding</keyword>
<dbReference type="Pfam" id="PF02743">
    <property type="entry name" value="dCache_1"/>
    <property type="match status" value="1"/>
</dbReference>
<dbReference type="SUPFAM" id="SSF103190">
    <property type="entry name" value="Sensory domain-like"/>
    <property type="match status" value="1"/>
</dbReference>
<evidence type="ECO:0000256" key="11">
    <source>
        <dbReference type="ARBA" id="ARBA00022989"/>
    </source>
</evidence>
<evidence type="ECO:0000256" key="1">
    <source>
        <dbReference type="ARBA" id="ARBA00000085"/>
    </source>
</evidence>
<evidence type="ECO:0000256" key="3">
    <source>
        <dbReference type="ARBA" id="ARBA00012438"/>
    </source>
</evidence>
<dbReference type="CDD" id="cd12914">
    <property type="entry name" value="PDC1_DGC_like"/>
    <property type="match status" value="1"/>
</dbReference>
<evidence type="ECO:0000256" key="6">
    <source>
        <dbReference type="ARBA" id="ARBA00022679"/>
    </source>
</evidence>
<evidence type="ECO:0000256" key="7">
    <source>
        <dbReference type="ARBA" id="ARBA00022692"/>
    </source>
</evidence>
<keyword evidence="5" id="KW-0597">Phosphoprotein</keyword>
<keyword evidence="9" id="KW-0418">Kinase</keyword>
<dbReference type="GO" id="GO:0005886">
    <property type="term" value="C:plasma membrane"/>
    <property type="evidence" value="ECO:0007669"/>
    <property type="project" value="UniProtKB-SubCell"/>
</dbReference>
<evidence type="ECO:0000313" key="18">
    <source>
        <dbReference type="Proteomes" id="UP000244911"/>
    </source>
</evidence>
<dbReference type="PROSITE" id="PS50109">
    <property type="entry name" value="HIS_KIN"/>
    <property type="match status" value="1"/>
</dbReference>
<organism evidence="17 18">
    <name type="scientific">Aliiroseovarius pelagivivens</name>
    <dbReference type="NCBI Taxonomy" id="1639690"/>
    <lineage>
        <taxon>Bacteria</taxon>
        <taxon>Pseudomonadati</taxon>
        <taxon>Pseudomonadota</taxon>
        <taxon>Alphaproteobacteria</taxon>
        <taxon>Rhodobacterales</taxon>
        <taxon>Paracoccaceae</taxon>
        <taxon>Aliiroseovarius</taxon>
    </lineage>
</organism>
<keyword evidence="7 15" id="KW-0812">Transmembrane</keyword>
<evidence type="ECO:0000256" key="9">
    <source>
        <dbReference type="ARBA" id="ARBA00022777"/>
    </source>
</evidence>
<dbReference type="RefSeq" id="WP_108856820.1">
    <property type="nucleotide sequence ID" value="NZ_OMOI01000001.1"/>
</dbReference>
<evidence type="ECO:0000256" key="4">
    <source>
        <dbReference type="ARBA" id="ARBA00022475"/>
    </source>
</evidence>
<dbReference type="AlphaFoldDB" id="A0A2R8ALH4"/>
<dbReference type="InterPro" id="IPR004358">
    <property type="entry name" value="Sig_transdc_His_kin-like_C"/>
</dbReference>